<keyword evidence="10" id="KW-0732">Signal</keyword>
<dbReference type="GO" id="GO:0000324">
    <property type="term" value="C:fungal-type vacuole"/>
    <property type="evidence" value="ECO:0007669"/>
    <property type="project" value="TreeGrafter"/>
</dbReference>
<evidence type="ECO:0000256" key="3">
    <source>
        <dbReference type="ARBA" id="ARBA00007447"/>
    </source>
</evidence>
<sequence length="459" mass="49168">MSPSQFLLIGAIGLLASVEASIIRNSHLTRRTSGFTSSLIATQFGTVFDAPVTIGNQTFQLLVDTGSSDTYVVRDGYTCIQSDSNKVIPQDQCLYSNKTYHKSQSHRHVPGEMFGIEYGAGIASGAMAYEDVSLNGLSVKGQKVAIANISNPMGDGGVNSGLLGLAYPSLSSAHPANHTNNETYWYDRIAYDPLLFTMHKNGLIDPYFSLALAHTPQNASRAFGGYLTIGGIPPVKHSPNFSSVPVEILDSIPRNITSGLHARSYWLSTVSSVTYGPSSGGKLKTNSTSFKFFLDSGNYIQYLPSAIAKPINDLFDPPAKYVEGYEGFVVDCSAKAPKFGLTLGNQTLFHNGLDLIYQTADGTCISNIAPSDSVPLLKTLNLNILGVPFLKNVVAVFDFGENEMRFAKRLESNMTTPGNVGTATPTPAFSLGTKSVQGISSWVETVLVSTVFSAAAVMF</sequence>
<dbReference type="GO" id="GO:0004190">
    <property type="term" value="F:aspartic-type endopeptidase activity"/>
    <property type="evidence" value="ECO:0007669"/>
    <property type="project" value="UniProtKB-KW"/>
</dbReference>
<name>A0A9W9P5C8_PENCI</name>
<dbReference type="InterPro" id="IPR001969">
    <property type="entry name" value="Aspartic_peptidase_AS"/>
</dbReference>
<dbReference type="InterPro" id="IPR033121">
    <property type="entry name" value="PEPTIDASE_A1"/>
</dbReference>
<dbReference type="OrthoDB" id="15189at2759"/>
<evidence type="ECO:0000256" key="5">
    <source>
        <dbReference type="ARBA" id="ARBA00013206"/>
    </source>
</evidence>
<evidence type="ECO:0000256" key="4">
    <source>
        <dbReference type="ARBA" id="ARBA00011245"/>
    </source>
</evidence>
<evidence type="ECO:0000313" key="12">
    <source>
        <dbReference type="EMBL" id="KAJ5234327.1"/>
    </source>
</evidence>
<evidence type="ECO:0000256" key="6">
    <source>
        <dbReference type="ARBA" id="ARBA00022750"/>
    </source>
</evidence>
<evidence type="ECO:0000256" key="10">
    <source>
        <dbReference type="SAM" id="SignalP"/>
    </source>
</evidence>
<organism evidence="12 13">
    <name type="scientific">Penicillium citrinum</name>
    <dbReference type="NCBI Taxonomy" id="5077"/>
    <lineage>
        <taxon>Eukaryota</taxon>
        <taxon>Fungi</taxon>
        <taxon>Dikarya</taxon>
        <taxon>Ascomycota</taxon>
        <taxon>Pezizomycotina</taxon>
        <taxon>Eurotiomycetes</taxon>
        <taxon>Eurotiomycetidae</taxon>
        <taxon>Eurotiales</taxon>
        <taxon>Aspergillaceae</taxon>
        <taxon>Penicillium</taxon>
    </lineage>
</organism>
<comment type="similarity">
    <text evidence="3 9">Belongs to the peptidase A1 family.</text>
</comment>
<keyword evidence="7 9" id="KW-0378">Hydrolase</keyword>
<dbReference type="PANTHER" id="PTHR47966">
    <property type="entry name" value="BETA-SITE APP-CLEAVING ENZYME, ISOFORM A-RELATED"/>
    <property type="match status" value="1"/>
</dbReference>
<proteinExistence type="inferred from homology"/>
<reference evidence="12" key="1">
    <citation type="submission" date="2022-11" db="EMBL/GenBank/DDBJ databases">
        <authorList>
            <person name="Petersen C."/>
        </authorList>
    </citation>
    <scope>NUCLEOTIDE SEQUENCE</scope>
    <source>
        <strain evidence="12">IBT 23319</strain>
    </source>
</reference>
<dbReference type="EMBL" id="JAPQKT010000003">
    <property type="protein sequence ID" value="KAJ5234327.1"/>
    <property type="molecule type" value="Genomic_DNA"/>
</dbReference>
<comment type="catalytic activity">
    <reaction evidence="1">
        <text>Hydrolysis of proteins with broad specificity similar to that of pepsin A, preferring hydrophobic residues at P1 and P1', but also cleaving 20-Gly-|-Glu-21 in the B chain of insulin. Clots milk, and activates trypsinogen.</text>
        <dbReference type="EC" id="3.4.23.20"/>
    </reaction>
</comment>
<feature type="domain" description="Peptidase A1" evidence="11">
    <location>
        <begin position="48"/>
        <end position="407"/>
    </location>
</feature>
<dbReference type="InterPro" id="IPR001461">
    <property type="entry name" value="Aspartic_peptidase_A1"/>
</dbReference>
<evidence type="ECO:0000313" key="13">
    <source>
        <dbReference type="Proteomes" id="UP001147733"/>
    </source>
</evidence>
<comment type="function">
    <text evidence="2">Secreted aspartic endopeptidase that allows assimilation of proteinaceous substrates. The scissile peptide bond is attacked by a nucleophilic water molecule activated by two aspartic residues in the active site. Shows a broad primary substrate specificity. Favors hydrophobic residues at the P1 and P1' positions, but can also activate trypsinogen and hydrolyze the B chain of insulin between positions 'Gly-20' and 'Glu-21'.</text>
</comment>
<dbReference type="EC" id="3.4.23.20" evidence="5"/>
<feature type="chain" id="PRO_5040879754" description="penicillopepsin" evidence="10">
    <location>
        <begin position="21"/>
        <end position="459"/>
    </location>
</feature>
<comment type="caution">
    <text evidence="12">The sequence shown here is derived from an EMBL/GenBank/DDBJ whole genome shotgun (WGS) entry which is preliminary data.</text>
</comment>
<feature type="active site" evidence="8">
    <location>
        <position position="295"/>
    </location>
</feature>
<dbReference type="CDD" id="cd05471">
    <property type="entry name" value="pepsin_like"/>
    <property type="match status" value="1"/>
</dbReference>
<keyword evidence="6 9" id="KW-0064">Aspartyl protease</keyword>
<feature type="active site" evidence="8">
    <location>
        <position position="64"/>
    </location>
</feature>
<dbReference type="InterPro" id="IPR034164">
    <property type="entry name" value="Pepsin-like_dom"/>
</dbReference>
<dbReference type="AlphaFoldDB" id="A0A9W9P5C8"/>
<comment type="subunit">
    <text evidence="4">Monomer.</text>
</comment>
<dbReference type="Proteomes" id="UP001147733">
    <property type="component" value="Unassembled WGS sequence"/>
</dbReference>
<dbReference type="GO" id="GO:0006508">
    <property type="term" value="P:proteolysis"/>
    <property type="evidence" value="ECO:0007669"/>
    <property type="project" value="UniProtKB-KW"/>
</dbReference>
<evidence type="ECO:0000259" key="11">
    <source>
        <dbReference type="PROSITE" id="PS51767"/>
    </source>
</evidence>
<evidence type="ECO:0000256" key="1">
    <source>
        <dbReference type="ARBA" id="ARBA00000043"/>
    </source>
</evidence>
<dbReference type="PANTHER" id="PTHR47966:SF47">
    <property type="entry name" value="ENDOPEPTIDASE, PUTATIVE (AFU_ORTHOLOGUE AFUA_3G01220)-RELATED"/>
    <property type="match status" value="1"/>
</dbReference>
<gene>
    <name evidence="12" type="ORF">N7469_003495</name>
</gene>
<protein>
    <recommendedName>
        <fullName evidence="5">penicillopepsin</fullName>
        <ecNumber evidence="5">3.4.23.20</ecNumber>
    </recommendedName>
</protein>
<accession>A0A9W9P5C8</accession>
<evidence type="ECO:0000256" key="7">
    <source>
        <dbReference type="ARBA" id="ARBA00022801"/>
    </source>
</evidence>
<dbReference type="GeneID" id="81381582"/>
<evidence type="ECO:0000256" key="2">
    <source>
        <dbReference type="ARBA" id="ARBA00002983"/>
    </source>
</evidence>
<dbReference type="RefSeq" id="XP_056501827.1">
    <property type="nucleotide sequence ID" value="XM_056642415.1"/>
</dbReference>
<dbReference type="Pfam" id="PF00026">
    <property type="entry name" value="Asp"/>
    <property type="match status" value="1"/>
</dbReference>
<dbReference type="PRINTS" id="PR00792">
    <property type="entry name" value="PEPSIN"/>
</dbReference>
<dbReference type="PROSITE" id="PS00141">
    <property type="entry name" value="ASP_PROTEASE"/>
    <property type="match status" value="1"/>
</dbReference>
<dbReference type="Gene3D" id="2.40.70.10">
    <property type="entry name" value="Acid Proteases"/>
    <property type="match status" value="2"/>
</dbReference>
<evidence type="ECO:0000256" key="9">
    <source>
        <dbReference type="RuleBase" id="RU000454"/>
    </source>
</evidence>
<evidence type="ECO:0000256" key="8">
    <source>
        <dbReference type="PIRSR" id="PIRSR601461-1"/>
    </source>
</evidence>
<reference evidence="12" key="2">
    <citation type="journal article" date="2023" name="IMA Fungus">
        <title>Comparative genomic study of the Penicillium genus elucidates a diverse pangenome and 15 lateral gene transfer events.</title>
        <authorList>
            <person name="Petersen C."/>
            <person name="Sorensen T."/>
            <person name="Nielsen M.R."/>
            <person name="Sondergaard T.E."/>
            <person name="Sorensen J.L."/>
            <person name="Fitzpatrick D.A."/>
            <person name="Frisvad J.C."/>
            <person name="Nielsen K.L."/>
        </authorList>
    </citation>
    <scope>NUCLEOTIDE SEQUENCE</scope>
    <source>
        <strain evidence="12">IBT 23319</strain>
    </source>
</reference>
<feature type="signal peptide" evidence="10">
    <location>
        <begin position="1"/>
        <end position="20"/>
    </location>
</feature>
<dbReference type="InterPro" id="IPR021109">
    <property type="entry name" value="Peptidase_aspartic_dom_sf"/>
</dbReference>
<keyword evidence="9" id="KW-0645">Protease</keyword>
<dbReference type="SUPFAM" id="SSF50630">
    <property type="entry name" value="Acid proteases"/>
    <property type="match status" value="1"/>
</dbReference>
<dbReference type="PROSITE" id="PS51767">
    <property type="entry name" value="PEPTIDASE_A1"/>
    <property type="match status" value="1"/>
</dbReference>
<keyword evidence="13" id="KW-1185">Reference proteome</keyword>